<dbReference type="AlphaFoldDB" id="Q1N2K8"/>
<proteinExistence type="predicted"/>
<comment type="caution">
    <text evidence="2">The sequence shown here is derived from an EMBL/GenBank/DDBJ whole genome shotgun (WGS) entry which is preliminary data.</text>
</comment>
<dbReference type="HOGENOM" id="CLU_1792691_0_0_6"/>
<organism evidence="2 3">
    <name type="scientific">Bermanella marisrubri</name>
    <dbReference type="NCBI Taxonomy" id="207949"/>
    <lineage>
        <taxon>Bacteria</taxon>
        <taxon>Pseudomonadati</taxon>
        <taxon>Pseudomonadota</taxon>
        <taxon>Gammaproteobacteria</taxon>
        <taxon>Oceanospirillales</taxon>
        <taxon>Oceanospirillaceae</taxon>
        <taxon>Bermanella</taxon>
    </lineage>
</organism>
<evidence type="ECO:0000256" key="1">
    <source>
        <dbReference type="SAM" id="Phobius"/>
    </source>
</evidence>
<keyword evidence="1" id="KW-1133">Transmembrane helix</keyword>
<dbReference type="OrthoDB" id="5298506at2"/>
<dbReference type="EMBL" id="AAQH01000007">
    <property type="protein sequence ID" value="EAT12399.1"/>
    <property type="molecule type" value="Genomic_DNA"/>
</dbReference>
<feature type="transmembrane region" description="Helical" evidence="1">
    <location>
        <begin position="71"/>
        <end position="92"/>
    </location>
</feature>
<accession>Q1N2K8</accession>
<dbReference type="RefSeq" id="WP_007018208.1">
    <property type="nucleotide sequence ID" value="NZ_CH724116.1"/>
</dbReference>
<keyword evidence="3" id="KW-1185">Reference proteome</keyword>
<keyword evidence="1" id="KW-0472">Membrane</keyword>
<dbReference type="STRING" id="207949.RED65_16216"/>
<sequence length="144" mass="16466">MVVKRYLDAQARYLATASRLLGNLRQEKRETQEMMQTFFQLLTQKLPQGRRPDEAEIKAALEQLKDVHKMAGLFLIALTPGSVITFPALCALGRRYGIELLPSAFQKGDETEVEILEQVILNEIRHKRDDPLSQSNDQDTKLKQ</sequence>
<keyword evidence="1" id="KW-0812">Transmembrane</keyword>
<dbReference type="Proteomes" id="UP000004263">
    <property type="component" value="Unassembled WGS sequence"/>
</dbReference>
<name>Q1N2K8_9GAMM</name>
<evidence type="ECO:0000313" key="3">
    <source>
        <dbReference type="Proteomes" id="UP000004263"/>
    </source>
</evidence>
<reference evidence="2 3" key="1">
    <citation type="submission" date="2006-03" db="EMBL/GenBank/DDBJ databases">
        <authorList>
            <person name="Pinhassi J."/>
            <person name="Pedros-Alio C."/>
            <person name="Ferriera S."/>
            <person name="Johnson J."/>
            <person name="Kravitz S."/>
            <person name="Halpern A."/>
            <person name="Remington K."/>
            <person name="Beeson K."/>
            <person name="Tran B."/>
            <person name="Rogers Y.-H."/>
            <person name="Friedman R."/>
            <person name="Venter J.C."/>
        </authorList>
    </citation>
    <scope>NUCLEOTIDE SEQUENCE [LARGE SCALE GENOMIC DNA]</scope>
    <source>
        <strain evidence="2 3">RED65</strain>
    </source>
</reference>
<protein>
    <submittedName>
        <fullName evidence="2">Uncharacterized protein</fullName>
    </submittedName>
</protein>
<evidence type="ECO:0000313" key="2">
    <source>
        <dbReference type="EMBL" id="EAT12399.1"/>
    </source>
</evidence>
<gene>
    <name evidence="2" type="ORF">RED65_16216</name>
</gene>